<dbReference type="CDD" id="cd02234">
    <property type="entry name" value="cupin_BLR7677-like"/>
    <property type="match status" value="1"/>
</dbReference>
<dbReference type="EMBL" id="CP033367">
    <property type="protein sequence ID" value="QKD02090.1"/>
    <property type="molecule type" value="Genomic_DNA"/>
</dbReference>
<dbReference type="AlphaFoldDB" id="A0A6M7WE56"/>
<accession>A0A6M7WE56</accession>
<dbReference type="InterPro" id="IPR011051">
    <property type="entry name" value="RmlC_Cupin_sf"/>
</dbReference>
<protein>
    <submittedName>
        <fullName evidence="2">Cupin domain-containing protein</fullName>
    </submittedName>
</protein>
<sequence length="128" mass="13427">MDMHMQMANADADGAAGARPKTVVTPISCEKLPNVPGKSITTVIVAFPPNGFTPRHRHPGSVSAFVLNGTLRSQLEGGPAAVYTEGQTWFEPPGAVHLFAENASTTEPAELLATFIADDDCGPLTIPD</sequence>
<evidence type="ECO:0000313" key="3">
    <source>
        <dbReference type="Proteomes" id="UP000503017"/>
    </source>
</evidence>
<evidence type="ECO:0000259" key="1">
    <source>
        <dbReference type="Pfam" id="PF07883"/>
    </source>
</evidence>
<evidence type="ECO:0000313" key="2">
    <source>
        <dbReference type="EMBL" id="QKD02090.1"/>
    </source>
</evidence>
<name>A0A6M7WE56_RHILI</name>
<dbReference type="PANTHER" id="PTHR38599">
    <property type="entry name" value="CUPIN DOMAIN PROTEIN (AFU_ORTHOLOGUE AFUA_3G13620)"/>
    <property type="match status" value="1"/>
</dbReference>
<feature type="domain" description="Cupin type-2" evidence="1">
    <location>
        <begin position="44"/>
        <end position="114"/>
    </location>
</feature>
<dbReference type="InterPro" id="IPR014710">
    <property type="entry name" value="RmlC-like_jellyroll"/>
</dbReference>
<reference evidence="2 3" key="1">
    <citation type="submission" date="2018-10" db="EMBL/GenBank/DDBJ databases">
        <authorList>
            <person name="Perry B.J."/>
            <person name="Sullivan J.T."/>
            <person name="Murphy R.J.T."/>
            <person name="Ramsay J.P."/>
            <person name="Ronson C.W."/>
        </authorList>
    </citation>
    <scope>NUCLEOTIDE SEQUENCE [LARGE SCALE GENOMIC DNA]</scope>
    <source>
        <strain evidence="2 3">R88b</strain>
    </source>
</reference>
<organism evidence="2 3">
    <name type="scientific">Mesorhizobium loti R88b</name>
    <dbReference type="NCBI Taxonomy" id="935548"/>
    <lineage>
        <taxon>Bacteria</taxon>
        <taxon>Pseudomonadati</taxon>
        <taxon>Pseudomonadota</taxon>
        <taxon>Alphaproteobacteria</taxon>
        <taxon>Hyphomicrobiales</taxon>
        <taxon>Phyllobacteriaceae</taxon>
        <taxon>Mesorhizobium</taxon>
    </lineage>
</organism>
<gene>
    <name evidence="2" type="ORF">EB235_11740</name>
</gene>
<dbReference type="Pfam" id="PF07883">
    <property type="entry name" value="Cupin_2"/>
    <property type="match status" value="1"/>
</dbReference>
<proteinExistence type="predicted"/>
<dbReference type="InterPro" id="IPR013096">
    <property type="entry name" value="Cupin_2"/>
</dbReference>
<dbReference type="PANTHER" id="PTHR38599:SF1">
    <property type="entry name" value="CUPIN DOMAIN PROTEIN (AFU_ORTHOLOGUE AFUA_3G13620)"/>
    <property type="match status" value="1"/>
</dbReference>
<dbReference type="Proteomes" id="UP000503017">
    <property type="component" value="Chromosome"/>
</dbReference>
<dbReference type="Gene3D" id="2.60.120.10">
    <property type="entry name" value="Jelly Rolls"/>
    <property type="match status" value="1"/>
</dbReference>
<dbReference type="SUPFAM" id="SSF51182">
    <property type="entry name" value="RmlC-like cupins"/>
    <property type="match status" value="1"/>
</dbReference>